<dbReference type="PaxDb" id="121845-A0A1S4EKF2"/>
<dbReference type="KEGG" id="dci:103516554"/>
<dbReference type="PANTHER" id="PTHR46607:SF1">
    <property type="entry name" value="SEC14 DOMAIN AND SPECTRIN REPEAT-CONTAINING PROTEIN 1"/>
    <property type="match status" value="1"/>
</dbReference>
<dbReference type="GO" id="GO:0010314">
    <property type="term" value="F:phosphatidylinositol-5-phosphate binding"/>
    <property type="evidence" value="ECO:0007669"/>
    <property type="project" value="TreeGrafter"/>
</dbReference>
<dbReference type="GO" id="GO:0005546">
    <property type="term" value="F:phosphatidylinositol-4,5-bisphosphate binding"/>
    <property type="evidence" value="ECO:0007669"/>
    <property type="project" value="TreeGrafter"/>
</dbReference>
<dbReference type="STRING" id="121845.A0A1S4EKF2"/>
<evidence type="ECO:0000313" key="2">
    <source>
        <dbReference type="RefSeq" id="XP_017302592.1"/>
    </source>
</evidence>
<proteinExistence type="predicted"/>
<dbReference type="GO" id="GO:0032266">
    <property type="term" value="F:phosphatidylinositol-3-phosphate binding"/>
    <property type="evidence" value="ECO:0007669"/>
    <property type="project" value="TreeGrafter"/>
</dbReference>
<gene>
    <name evidence="2" type="primary">LOC103516554</name>
</gene>
<dbReference type="PANTHER" id="PTHR46607">
    <property type="entry name" value="SEC14 DOMAIN AND SPECTRIN REPEAT-CONTAINING PROTEIN 1"/>
    <property type="match status" value="1"/>
</dbReference>
<evidence type="ECO:0000313" key="1">
    <source>
        <dbReference type="Proteomes" id="UP000079169"/>
    </source>
</evidence>
<reference evidence="2" key="1">
    <citation type="submission" date="2025-08" db="UniProtKB">
        <authorList>
            <consortium name="RefSeq"/>
        </authorList>
    </citation>
    <scope>IDENTIFICATION</scope>
</reference>
<keyword evidence="1" id="KW-1185">Reference proteome</keyword>
<dbReference type="RefSeq" id="XP_017302592.1">
    <property type="nucleotide sequence ID" value="XM_017447103.1"/>
</dbReference>
<dbReference type="AlphaFoldDB" id="A0A1S4EKF2"/>
<dbReference type="GO" id="GO:0080025">
    <property type="term" value="F:phosphatidylinositol-3,5-bisphosphate binding"/>
    <property type="evidence" value="ECO:0007669"/>
    <property type="project" value="TreeGrafter"/>
</dbReference>
<dbReference type="GO" id="GO:0043325">
    <property type="term" value="F:phosphatidylinositol-3,4-bisphosphate binding"/>
    <property type="evidence" value="ECO:0007669"/>
    <property type="project" value="TreeGrafter"/>
</dbReference>
<accession>A0A1S4EKF2</accession>
<name>A0A1S4EKF2_DIACI</name>
<protein>
    <submittedName>
        <fullName evidence="2">Uncharacterized protein LOC103516554</fullName>
    </submittedName>
</protein>
<dbReference type="Proteomes" id="UP000079169">
    <property type="component" value="Unplaced"/>
</dbReference>
<sequence>MTSARKSLFQDSVELQRLTLTQVTHKFLIRNLAENPIFIPVSRLTKYIDHSQLPQEYSGLWTYDHSRWIANRIEIEEFVKGAEHAVSATSKSTYEYGCQLLKAALSLRQSCKFLEDHTQSLKSCLNKAWDQLNSVGQEQLTRLRVSAVFYRNVKEQCNQLHELMDLAKCESLGSSRGKVRKLLANRERLLLEIGRMVRLGRLLKTRLREPLSSETTIDDMNETAVEAISEKLAEIALLAESLDKILCTNDVIKTQEKGSEISEWYSDSTSKVDKATGASTDLDE</sequence>
<dbReference type="OMA" id="HIFVESV"/>
<organism evidence="1 2">
    <name type="scientific">Diaphorina citri</name>
    <name type="common">Asian citrus psyllid</name>
    <dbReference type="NCBI Taxonomy" id="121845"/>
    <lineage>
        <taxon>Eukaryota</taxon>
        <taxon>Metazoa</taxon>
        <taxon>Ecdysozoa</taxon>
        <taxon>Arthropoda</taxon>
        <taxon>Hexapoda</taxon>
        <taxon>Insecta</taxon>
        <taxon>Pterygota</taxon>
        <taxon>Neoptera</taxon>
        <taxon>Paraneoptera</taxon>
        <taxon>Hemiptera</taxon>
        <taxon>Sternorrhyncha</taxon>
        <taxon>Psylloidea</taxon>
        <taxon>Psyllidae</taxon>
        <taxon>Diaphorininae</taxon>
        <taxon>Diaphorina</taxon>
    </lineage>
</organism>
<dbReference type="GeneID" id="103516554"/>
<dbReference type="GO" id="GO:0070273">
    <property type="term" value="F:phosphatidylinositol-4-phosphate binding"/>
    <property type="evidence" value="ECO:0007669"/>
    <property type="project" value="TreeGrafter"/>
</dbReference>